<keyword evidence="1" id="KW-0175">Coiled coil</keyword>
<evidence type="ECO:0000313" key="2">
    <source>
        <dbReference type="EMBL" id="CRH01616.1"/>
    </source>
</evidence>
<evidence type="ECO:0000256" key="1">
    <source>
        <dbReference type="SAM" id="Coils"/>
    </source>
</evidence>
<proteinExistence type="predicted"/>
<dbReference type="OrthoDB" id="369348at2759"/>
<sequence>MKKNFFFICIIFTTNVLENVRNLDINKNALEEEIKEYMQSFLFLKNSQKYCERNNLILAQNTDKLFNLSKVLDICESKKNCDFISYSPKRKLRNSIFYENDKPLKNTGANWVCSGESWIFTRPRKYWITAIKNNHIKEQMKNYSIIQLNKTGECDEQNVLIKITKFITPKEVAEECNKIYNCKFIILNYNRKLGNKSKLNEVAILCSQPPVNRINKLGFLIAGKYIEDSSTQKKEKKRKKKIIVKTSVGGSITSDDHYYNYNKGDIVHAEKIE</sequence>
<dbReference type="OMA" id="RPRKYWI"/>
<reference evidence="2 3" key="1">
    <citation type="submission" date="2015-04" db="EMBL/GenBank/DDBJ databases">
        <authorList>
            <consortium name="Pathogen Informatics"/>
        </authorList>
    </citation>
    <scope>NUCLEOTIDE SEQUENCE [LARGE SCALE GENOMIC DNA]</scope>
    <source>
        <strain evidence="2 3">SGS1</strain>
    </source>
</reference>
<gene>
    <name evidence="2" type="ORF">PRELSG_1250300</name>
</gene>
<evidence type="ECO:0000313" key="3">
    <source>
        <dbReference type="Proteomes" id="UP000220158"/>
    </source>
</evidence>
<name>A0A1J1H9X8_PLARL</name>
<dbReference type="Proteomes" id="UP000220158">
    <property type="component" value="Chromosome 12"/>
</dbReference>
<feature type="coiled-coil region" evidence="1">
    <location>
        <begin position="13"/>
        <end position="47"/>
    </location>
</feature>
<dbReference type="AlphaFoldDB" id="A0A1J1H9X8"/>
<dbReference type="KEGG" id="prel:PRELSG_1250300"/>
<dbReference type="VEuPathDB" id="PlasmoDB:PRELSG_1250300"/>
<accession>A0A1J1H9X8</accession>
<dbReference type="GeneID" id="39737747"/>
<keyword evidence="3" id="KW-1185">Reference proteome</keyword>
<dbReference type="EMBL" id="LN835307">
    <property type="protein sequence ID" value="CRH01616.1"/>
    <property type="molecule type" value="Genomic_DNA"/>
</dbReference>
<dbReference type="RefSeq" id="XP_028534615.1">
    <property type="nucleotide sequence ID" value="XM_028678313.1"/>
</dbReference>
<protein>
    <submittedName>
        <fullName evidence="2">Uncharacterized protein</fullName>
    </submittedName>
</protein>
<organism evidence="2 3">
    <name type="scientific">Plasmodium relictum</name>
    <dbReference type="NCBI Taxonomy" id="85471"/>
    <lineage>
        <taxon>Eukaryota</taxon>
        <taxon>Sar</taxon>
        <taxon>Alveolata</taxon>
        <taxon>Apicomplexa</taxon>
        <taxon>Aconoidasida</taxon>
        <taxon>Haemosporida</taxon>
        <taxon>Plasmodiidae</taxon>
        <taxon>Plasmodium</taxon>
        <taxon>Plasmodium (Haemamoeba)</taxon>
    </lineage>
</organism>